<accession>A0A177M8S5</accession>
<dbReference type="InterPro" id="IPR000182">
    <property type="entry name" value="GNAT_dom"/>
</dbReference>
<dbReference type="Pfam" id="PF00583">
    <property type="entry name" value="Acetyltransf_1"/>
    <property type="match status" value="1"/>
</dbReference>
<evidence type="ECO:0000256" key="1">
    <source>
        <dbReference type="ARBA" id="ARBA00022679"/>
    </source>
</evidence>
<name>A0A177M8S5_METMH</name>
<dbReference type="InterPro" id="IPR016181">
    <property type="entry name" value="Acyl_CoA_acyltransferase"/>
</dbReference>
<protein>
    <recommendedName>
        <fullName evidence="2">N-acetyltransferase domain-containing protein</fullName>
    </recommendedName>
</protein>
<comment type="caution">
    <text evidence="3">The sequence shown here is derived from an EMBL/GenBank/DDBJ whole genome shotgun (WGS) entry which is preliminary data.</text>
</comment>
<dbReference type="SUPFAM" id="SSF55729">
    <property type="entry name" value="Acyl-CoA N-acyltransferases (Nat)"/>
    <property type="match status" value="1"/>
</dbReference>
<proteinExistence type="predicted"/>
<evidence type="ECO:0000259" key="2">
    <source>
        <dbReference type="PROSITE" id="PS51186"/>
    </source>
</evidence>
<dbReference type="PANTHER" id="PTHR13947">
    <property type="entry name" value="GNAT FAMILY N-ACETYLTRANSFERASE"/>
    <property type="match status" value="1"/>
</dbReference>
<keyword evidence="1" id="KW-0808">Transferase</keyword>
<reference evidence="3 4" key="1">
    <citation type="submission" date="2016-03" db="EMBL/GenBank/DDBJ databases">
        <authorList>
            <person name="Ploux O."/>
        </authorList>
    </citation>
    <scope>NUCLEOTIDE SEQUENCE [LARGE SCALE GENOMIC DNA]</scope>
    <source>
        <strain evidence="3 4">R-45371</strain>
    </source>
</reference>
<dbReference type="Proteomes" id="UP000077763">
    <property type="component" value="Unassembled WGS sequence"/>
</dbReference>
<dbReference type="PANTHER" id="PTHR13947:SF37">
    <property type="entry name" value="LD18367P"/>
    <property type="match status" value="1"/>
</dbReference>
<dbReference type="Gene3D" id="3.40.630.30">
    <property type="match status" value="1"/>
</dbReference>
<dbReference type="InterPro" id="IPR050769">
    <property type="entry name" value="NAT_camello-type"/>
</dbReference>
<dbReference type="GO" id="GO:0008080">
    <property type="term" value="F:N-acetyltransferase activity"/>
    <property type="evidence" value="ECO:0007669"/>
    <property type="project" value="InterPro"/>
</dbReference>
<dbReference type="CDD" id="cd04301">
    <property type="entry name" value="NAT_SF"/>
    <property type="match status" value="1"/>
</dbReference>
<dbReference type="EMBL" id="LUUH01000064">
    <property type="protein sequence ID" value="OAI02082.1"/>
    <property type="molecule type" value="Genomic_DNA"/>
</dbReference>
<feature type="domain" description="N-acetyltransferase" evidence="2">
    <location>
        <begin position="1"/>
        <end position="146"/>
    </location>
</feature>
<gene>
    <name evidence="3" type="ORF">A1353_17255</name>
</gene>
<dbReference type="PROSITE" id="PS51186">
    <property type="entry name" value="GNAT"/>
    <property type="match status" value="1"/>
</dbReference>
<organism evidence="3 4">
    <name type="scientific">Methylomonas methanica</name>
    <dbReference type="NCBI Taxonomy" id="421"/>
    <lineage>
        <taxon>Bacteria</taxon>
        <taxon>Pseudomonadati</taxon>
        <taxon>Pseudomonadota</taxon>
        <taxon>Gammaproteobacteria</taxon>
        <taxon>Methylococcales</taxon>
        <taxon>Methylococcaceae</taxon>
        <taxon>Methylomonas</taxon>
    </lineage>
</organism>
<evidence type="ECO:0000313" key="3">
    <source>
        <dbReference type="EMBL" id="OAI02082.1"/>
    </source>
</evidence>
<evidence type="ECO:0000313" key="4">
    <source>
        <dbReference type="Proteomes" id="UP000077763"/>
    </source>
</evidence>
<dbReference type="AlphaFoldDB" id="A0A177M8S5"/>
<sequence>MQVNALALDAFEQFKDVYLDWPAFQAKIGNMSALADVGEIIVAEVGGQIVGAVAYIGPSAPKANFFRPEWPIMRMLVVAPNSRGLGIGRALAEECIHRAQRDGASVFALHTSKLMEVAMPMYQRMGFSWVSHTPEIHGVEYSVYVKELNG</sequence>